<evidence type="ECO:0000313" key="2">
    <source>
        <dbReference type="Proteomes" id="UP000887013"/>
    </source>
</evidence>
<dbReference type="EMBL" id="BMAW01117810">
    <property type="protein sequence ID" value="GFT76897.1"/>
    <property type="molecule type" value="Genomic_DNA"/>
</dbReference>
<name>A0A8X6PQS2_NEPPI</name>
<dbReference type="AlphaFoldDB" id="A0A8X6PQS2"/>
<reference evidence="1" key="1">
    <citation type="submission" date="2020-08" db="EMBL/GenBank/DDBJ databases">
        <title>Multicomponent nature underlies the extraordinary mechanical properties of spider dragline silk.</title>
        <authorList>
            <person name="Kono N."/>
            <person name="Nakamura H."/>
            <person name="Mori M."/>
            <person name="Yoshida Y."/>
            <person name="Ohtoshi R."/>
            <person name="Malay A.D."/>
            <person name="Moran D.A.P."/>
            <person name="Tomita M."/>
            <person name="Numata K."/>
            <person name="Arakawa K."/>
        </authorList>
    </citation>
    <scope>NUCLEOTIDE SEQUENCE</scope>
</reference>
<evidence type="ECO:0000313" key="1">
    <source>
        <dbReference type="EMBL" id="GFT76897.1"/>
    </source>
</evidence>
<proteinExistence type="predicted"/>
<protein>
    <submittedName>
        <fullName evidence="1">Uncharacterized protein</fullName>
    </submittedName>
</protein>
<comment type="caution">
    <text evidence="1">The sequence shown here is derived from an EMBL/GenBank/DDBJ whole genome shotgun (WGS) entry which is preliminary data.</text>
</comment>
<gene>
    <name evidence="1" type="ORF">NPIL_649281</name>
</gene>
<organism evidence="1 2">
    <name type="scientific">Nephila pilipes</name>
    <name type="common">Giant wood spider</name>
    <name type="synonym">Nephila maculata</name>
    <dbReference type="NCBI Taxonomy" id="299642"/>
    <lineage>
        <taxon>Eukaryota</taxon>
        <taxon>Metazoa</taxon>
        <taxon>Ecdysozoa</taxon>
        <taxon>Arthropoda</taxon>
        <taxon>Chelicerata</taxon>
        <taxon>Arachnida</taxon>
        <taxon>Araneae</taxon>
        <taxon>Araneomorphae</taxon>
        <taxon>Entelegynae</taxon>
        <taxon>Araneoidea</taxon>
        <taxon>Nephilidae</taxon>
        <taxon>Nephila</taxon>
    </lineage>
</organism>
<keyword evidence="2" id="KW-1185">Reference proteome</keyword>
<sequence length="137" mass="15361">MLQVDIDSREMDSITRKNSSDERGRVEIWCSPVATAGFERTFGRDNTRRLFPINLTCHKSLVKKNDFAPCKSACSVLGNPKLSPAYQTFTTLPACVWPINLPPATEWGYGVKGLGPNSMVTTSSLYPLFLRNHFFKT</sequence>
<dbReference type="Proteomes" id="UP000887013">
    <property type="component" value="Unassembled WGS sequence"/>
</dbReference>
<accession>A0A8X6PQS2</accession>